<protein>
    <submittedName>
        <fullName evidence="2">Uncharacterized protein</fullName>
    </submittedName>
</protein>
<evidence type="ECO:0000313" key="3">
    <source>
        <dbReference type="Proteomes" id="UP000295164"/>
    </source>
</evidence>
<gene>
    <name evidence="2" type="ORF">E0486_14240</name>
</gene>
<organism evidence="2 3">
    <name type="scientific">Flaviaesturariibacter aridisoli</name>
    <dbReference type="NCBI Taxonomy" id="2545761"/>
    <lineage>
        <taxon>Bacteria</taxon>
        <taxon>Pseudomonadati</taxon>
        <taxon>Bacteroidota</taxon>
        <taxon>Chitinophagia</taxon>
        <taxon>Chitinophagales</taxon>
        <taxon>Chitinophagaceae</taxon>
        <taxon>Flaviaestuariibacter</taxon>
    </lineage>
</organism>
<feature type="transmembrane region" description="Helical" evidence="1">
    <location>
        <begin position="202"/>
        <end position="219"/>
    </location>
</feature>
<accession>A0A4R4DZZ8</accession>
<name>A0A4R4DZZ8_9BACT</name>
<sequence>MKNIKSKFLFLSFGIVLGIVLALTFQKQADRPFGEVPDSAAATSIDYAEQVQAMEVSFAQKQDSLQNTSDSLASALGESKSQLKSVKARSHQLQEQIYEILDTRFEKQLADSTTAPSPCDSLIESVSAYLDETQLKDSLQLEVQKGLEGQLAVKDSQLLLKRSEYDRLRDAFDSTQLQATALKEANVSLTCQFKKQRTKSRVLGAVLVFVTGAAATYLLHH</sequence>
<dbReference type="EMBL" id="SKFH01000028">
    <property type="protein sequence ID" value="TCZ68347.1"/>
    <property type="molecule type" value="Genomic_DNA"/>
</dbReference>
<comment type="caution">
    <text evidence="2">The sequence shown here is derived from an EMBL/GenBank/DDBJ whole genome shotgun (WGS) entry which is preliminary data.</text>
</comment>
<dbReference type="RefSeq" id="WP_131852938.1">
    <property type="nucleotide sequence ID" value="NZ_SKFH01000028.1"/>
</dbReference>
<keyword evidence="3" id="KW-1185">Reference proteome</keyword>
<dbReference type="OrthoDB" id="9890264at2"/>
<keyword evidence="1" id="KW-0472">Membrane</keyword>
<reference evidence="2 3" key="1">
    <citation type="submission" date="2019-03" db="EMBL/GenBank/DDBJ databases">
        <authorList>
            <person name="Kim M.K.M."/>
        </authorList>
    </citation>
    <scope>NUCLEOTIDE SEQUENCE [LARGE SCALE GENOMIC DNA]</scope>
    <source>
        <strain evidence="2 3">17J68-15</strain>
    </source>
</reference>
<dbReference type="AlphaFoldDB" id="A0A4R4DZZ8"/>
<evidence type="ECO:0000256" key="1">
    <source>
        <dbReference type="SAM" id="Phobius"/>
    </source>
</evidence>
<dbReference type="Proteomes" id="UP000295164">
    <property type="component" value="Unassembled WGS sequence"/>
</dbReference>
<proteinExistence type="predicted"/>
<keyword evidence="1" id="KW-1133">Transmembrane helix</keyword>
<keyword evidence="1" id="KW-0812">Transmembrane</keyword>
<evidence type="ECO:0000313" key="2">
    <source>
        <dbReference type="EMBL" id="TCZ68347.1"/>
    </source>
</evidence>